<gene>
    <name evidence="2" type="ORF">EXIGUO9Y_190058</name>
</gene>
<keyword evidence="3" id="KW-1185">Reference proteome</keyword>
<dbReference type="AlphaFoldDB" id="A0A653I6V1"/>
<proteinExistence type="predicted"/>
<dbReference type="RefSeq" id="WP_159173003.1">
    <property type="nucleotide sequence ID" value="NZ_LR732311.1"/>
</dbReference>
<feature type="chain" id="PRO_5024990267" description="SbsC C-terminal domain-containing protein" evidence="1">
    <location>
        <begin position="33"/>
        <end position="284"/>
    </location>
</feature>
<dbReference type="Proteomes" id="UP000439752">
    <property type="component" value="Unassembled WGS sequence"/>
</dbReference>
<accession>A0A653I6V1</accession>
<protein>
    <recommendedName>
        <fullName evidence="4">SbsC C-terminal domain-containing protein</fullName>
    </recommendedName>
</protein>
<evidence type="ECO:0008006" key="4">
    <source>
        <dbReference type="Google" id="ProtNLM"/>
    </source>
</evidence>
<organism evidence="2 3">
    <name type="scientific">Exiguobacterium oxidotolerans</name>
    <dbReference type="NCBI Taxonomy" id="223958"/>
    <lineage>
        <taxon>Bacteria</taxon>
        <taxon>Bacillati</taxon>
        <taxon>Bacillota</taxon>
        <taxon>Bacilli</taxon>
        <taxon>Bacillales</taxon>
        <taxon>Bacillales Family XII. Incertae Sedis</taxon>
        <taxon>Exiguobacterium</taxon>
    </lineage>
</organism>
<name>A0A653I6V1_9BACL</name>
<feature type="signal peptide" evidence="1">
    <location>
        <begin position="1"/>
        <end position="32"/>
    </location>
</feature>
<reference evidence="2 3" key="1">
    <citation type="submission" date="2019-10" db="EMBL/GenBank/DDBJ databases">
        <authorList>
            <person name="Karimi E."/>
        </authorList>
    </citation>
    <scope>NUCLEOTIDE SEQUENCE [LARGE SCALE GENOMIC DNA]</scope>
    <source>
        <strain evidence="2">Exiguobacterium sp. 9Y</strain>
    </source>
</reference>
<evidence type="ECO:0000256" key="1">
    <source>
        <dbReference type="SAM" id="SignalP"/>
    </source>
</evidence>
<sequence length="284" mass="32433">MKKVTFRNVLASGVVTALVLTGVSFQGGVADAATKTKTTQVVKKKTDYKKYRAKQLKAVASYDSTLFHMDRFGGFKVPDYVTDPVYRAQVERYNKKVESFKKDYAAAVKEVKALKKFIPEVNTAKEKKITDRRVAALKKETARLKAKSKALLKQGQALYKVITNYEQQQVLSFESQYGSISKSLTLISYRDYLTRLDNYLTENDYSKDAKADIIDLNSERMLNAREESSERLGDTRGKMFLLIYAGKFEDANELFTYAKDTIVVEENARLDALYTKIINRYMNK</sequence>
<evidence type="ECO:0000313" key="3">
    <source>
        <dbReference type="Proteomes" id="UP000439752"/>
    </source>
</evidence>
<dbReference type="EMBL" id="CABWKQ010000011">
    <property type="protein sequence ID" value="VWX34593.1"/>
    <property type="molecule type" value="Genomic_DNA"/>
</dbReference>
<evidence type="ECO:0000313" key="2">
    <source>
        <dbReference type="EMBL" id="VWX34593.1"/>
    </source>
</evidence>
<keyword evidence="1" id="KW-0732">Signal</keyword>